<evidence type="ECO:0000256" key="3">
    <source>
        <dbReference type="ARBA" id="ARBA00023159"/>
    </source>
</evidence>
<dbReference type="SMART" id="SM00338">
    <property type="entry name" value="BRLZ"/>
    <property type="match status" value="1"/>
</dbReference>
<dbReference type="CDD" id="cd14698">
    <property type="entry name" value="bZIP_CNC"/>
    <property type="match status" value="1"/>
</dbReference>
<keyword evidence="3" id="KW-0010">Activator</keyword>
<dbReference type="Proteomes" id="UP001186944">
    <property type="component" value="Unassembled WGS sequence"/>
</dbReference>
<dbReference type="GO" id="GO:0000981">
    <property type="term" value="F:DNA-binding transcription factor activity, RNA polymerase II-specific"/>
    <property type="evidence" value="ECO:0007669"/>
    <property type="project" value="TreeGrafter"/>
</dbReference>
<feature type="compositionally biased region" description="Polar residues" evidence="6">
    <location>
        <begin position="309"/>
        <end position="328"/>
    </location>
</feature>
<dbReference type="GO" id="GO:0005634">
    <property type="term" value="C:nucleus"/>
    <property type="evidence" value="ECO:0007669"/>
    <property type="project" value="TreeGrafter"/>
</dbReference>
<evidence type="ECO:0000256" key="1">
    <source>
        <dbReference type="ARBA" id="ARBA00023015"/>
    </source>
</evidence>
<dbReference type="InterPro" id="IPR008917">
    <property type="entry name" value="TF_DNA-bd_sf"/>
</dbReference>
<evidence type="ECO:0000256" key="2">
    <source>
        <dbReference type="ARBA" id="ARBA00023125"/>
    </source>
</evidence>
<name>A0AA88YQH5_PINIB</name>
<organism evidence="8 9">
    <name type="scientific">Pinctada imbricata</name>
    <name type="common">Atlantic pearl-oyster</name>
    <name type="synonym">Pinctada martensii</name>
    <dbReference type="NCBI Taxonomy" id="66713"/>
    <lineage>
        <taxon>Eukaryota</taxon>
        <taxon>Metazoa</taxon>
        <taxon>Spiralia</taxon>
        <taxon>Lophotrochozoa</taxon>
        <taxon>Mollusca</taxon>
        <taxon>Bivalvia</taxon>
        <taxon>Autobranchia</taxon>
        <taxon>Pteriomorphia</taxon>
        <taxon>Pterioida</taxon>
        <taxon>Pterioidea</taxon>
        <taxon>Pteriidae</taxon>
        <taxon>Pinctada</taxon>
    </lineage>
</organism>
<feature type="compositionally biased region" description="Low complexity" evidence="6">
    <location>
        <begin position="679"/>
        <end position="711"/>
    </location>
</feature>
<dbReference type="InterPro" id="IPR047167">
    <property type="entry name" value="NFE2-like"/>
</dbReference>
<evidence type="ECO:0000256" key="5">
    <source>
        <dbReference type="ARBA" id="ARBA00023242"/>
    </source>
</evidence>
<keyword evidence="4" id="KW-0804">Transcription</keyword>
<proteinExistence type="predicted"/>
<dbReference type="PROSITE" id="PS00036">
    <property type="entry name" value="BZIP_BASIC"/>
    <property type="match status" value="1"/>
</dbReference>
<dbReference type="PANTHER" id="PTHR24411:SF55">
    <property type="entry name" value="SEGMENTATION PROTEIN CAP'N'COLLAR"/>
    <property type="match status" value="1"/>
</dbReference>
<keyword evidence="5" id="KW-0539">Nucleus</keyword>
<dbReference type="AlphaFoldDB" id="A0AA88YQH5"/>
<keyword evidence="2" id="KW-0238">DNA-binding</keyword>
<feature type="compositionally biased region" description="Low complexity" evidence="6">
    <location>
        <begin position="333"/>
        <end position="344"/>
    </location>
</feature>
<comment type="caution">
    <text evidence="8">The sequence shown here is derived from an EMBL/GenBank/DDBJ whole genome shotgun (WGS) entry which is preliminary data.</text>
</comment>
<evidence type="ECO:0000256" key="6">
    <source>
        <dbReference type="SAM" id="MobiDB-lite"/>
    </source>
</evidence>
<feature type="compositionally biased region" description="Polar residues" evidence="6">
    <location>
        <begin position="500"/>
        <end position="519"/>
    </location>
</feature>
<dbReference type="EMBL" id="VSWD01000003">
    <property type="protein sequence ID" value="KAK3105693.1"/>
    <property type="molecule type" value="Genomic_DNA"/>
</dbReference>
<sequence length="917" mass="103831">MMELEPTGLHGNGPVTQVRSERQRKGSTKSTSLTMILKEYFTDGLLQIAIVLSLLRTDLHNYINSNLVQYPEVQDIILGQTAAITQTNFHNYNNRLHSFHGSIKGIENDEQLILRDLRSLNRLSNYQISFRNYRRIPAFLVELTGGNDNAFQSTSSATSTVQQPVLDQENNDSENGLLEPDNAISSSSINPALPEFEDVILGTEFLQQVPNDNEDLTHEDLDLIDVLWRQDIDLGVGKEVFDINLRRELEREREIELQKDRQKHKERELLQIKLDEQRRRQQQQWMTENFMQDGETGEWVPLNGRRAPASQTISSPQNHSAIQNVSSPQVPPNNLSQNINNSHNINQSSQFQNFIPYDNGLSMGNGYHQNSSMLQHARPHPHMQVAPQDSSYHMTSPEHSMAYQQQQMNHTMQHNCNFSQPQVSQQQADYPRPETLEQTWQDLVNLLELPSNETTNITNLQNMTDNMVNNNNLAGQGNHSNMMPMSHGMMSPQANMANRMTPQGQGMMSPTGNHTATPQPSLPSPLIQNASMPQPVNNTAGNSLEQVPRPSSNFTSSPSGDECPTHLDWDPRNLIFSNSSSQMEGNTSLAEVEGILSDMIEEGLDDLNISEMALNDGLGSMQMLDDASSESGVSMGSTGSPAQDQFSDSAMSPFDGLEGATGGKDYGDSPSYNKGSDKFNYSNGGYNFNNNENGGDSQSNYSSSSNDTDFNLGHSGTNHIHHNHSYPLKPGQEPREYKKYIITDNKPRQKGPHCRDQKRINELKIPLTMDQIVESPVEEFNEILTRHKLTEPQLQLIRDIRRRGKNKVAAQNCRKRKLDVILNLEDEMTMLKDQKDKLLAERHMIDKQTRDMKEKFSILYREIFQSLRDEHGRPYDPHHFSLQQSSDGNVFLVPRNLTADEQQAKINKKRKDEKKED</sequence>
<keyword evidence="1" id="KW-0805">Transcription regulation</keyword>
<dbReference type="SUPFAM" id="SSF47454">
    <property type="entry name" value="A DNA-binding domain in eukaryotic transcription factors"/>
    <property type="match status" value="1"/>
</dbReference>
<dbReference type="GO" id="GO:0000978">
    <property type="term" value="F:RNA polymerase II cis-regulatory region sequence-specific DNA binding"/>
    <property type="evidence" value="ECO:0007669"/>
    <property type="project" value="InterPro"/>
</dbReference>
<feature type="region of interest" description="Disordered" evidence="6">
    <location>
        <begin position="1"/>
        <end position="27"/>
    </location>
</feature>
<dbReference type="SUPFAM" id="SSF57959">
    <property type="entry name" value="Leucine zipper domain"/>
    <property type="match status" value="1"/>
</dbReference>
<feature type="domain" description="BZIP" evidence="7">
    <location>
        <begin position="796"/>
        <end position="859"/>
    </location>
</feature>
<dbReference type="Pfam" id="PF03131">
    <property type="entry name" value="bZIP_Maf"/>
    <property type="match status" value="1"/>
</dbReference>
<dbReference type="InterPro" id="IPR046347">
    <property type="entry name" value="bZIP_sf"/>
</dbReference>
<keyword evidence="9" id="KW-1185">Reference proteome</keyword>
<protein>
    <recommendedName>
        <fullName evidence="7">BZIP domain-containing protein</fullName>
    </recommendedName>
</protein>
<evidence type="ECO:0000256" key="4">
    <source>
        <dbReference type="ARBA" id="ARBA00023163"/>
    </source>
</evidence>
<feature type="compositionally biased region" description="Polar residues" evidence="6">
    <location>
        <begin position="629"/>
        <end position="650"/>
    </location>
</feature>
<reference evidence="8" key="1">
    <citation type="submission" date="2019-08" db="EMBL/GenBank/DDBJ databases">
        <title>The improved chromosome-level genome for the pearl oyster Pinctada fucata martensii using PacBio sequencing and Hi-C.</title>
        <authorList>
            <person name="Zheng Z."/>
        </authorList>
    </citation>
    <scope>NUCLEOTIDE SEQUENCE</scope>
    <source>
        <strain evidence="8">ZZ-2019</strain>
        <tissue evidence="8">Adductor muscle</tissue>
    </source>
</reference>
<feature type="compositionally biased region" description="Polar residues" evidence="6">
    <location>
        <begin position="526"/>
        <end position="559"/>
    </location>
</feature>
<feature type="region of interest" description="Disordered" evidence="6">
    <location>
        <begin position="289"/>
        <end position="344"/>
    </location>
</feature>
<evidence type="ECO:0000313" key="9">
    <source>
        <dbReference type="Proteomes" id="UP001186944"/>
    </source>
</evidence>
<feature type="region of interest" description="Disordered" evidence="6">
    <location>
        <begin position="500"/>
        <end position="568"/>
    </location>
</feature>
<feature type="region of interest" description="Disordered" evidence="6">
    <location>
        <begin position="151"/>
        <end position="177"/>
    </location>
</feature>
<evidence type="ECO:0000313" key="8">
    <source>
        <dbReference type="EMBL" id="KAK3105693.1"/>
    </source>
</evidence>
<evidence type="ECO:0000259" key="7">
    <source>
        <dbReference type="PROSITE" id="PS50217"/>
    </source>
</evidence>
<dbReference type="PANTHER" id="PTHR24411">
    <property type="entry name" value="NUCLEAR FACTOR ERYTHROID 2-RELATED FACTOR"/>
    <property type="match status" value="1"/>
</dbReference>
<dbReference type="InterPro" id="IPR004826">
    <property type="entry name" value="bZIP_Maf"/>
</dbReference>
<dbReference type="PROSITE" id="PS50217">
    <property type="entry name" value="BZIP"/>
    <property type="match status" value="1"/>
</dbReference>
<accession>A0AA88YQH5</accession>
<feature type="region of interest" description="Disordered" evidence="6">
    <location>
        <begin position="622"/>
        <end position="733"/>
    </location>
</feature>
<dbReference type="InterPro" id="IPR004827">
    <property type="entry name" value="bZIP"/>
</dbReference>
<feature type="compositionally biased region" description="Low complexity" evidence="6">
    <location>
        <begin position="152"/>
        <end position="163"/>
    </location>
</feature>
<dbReference type="Gene3D" id="1.10.880.10">
    <property type="entry name" value="Transcription factor, Skn-1-like, DNA-binding domain"/>
    <property type="match status" value="1"/>
</dbReference>
<gene>
    <name evidence="8" type="ORF">FSP39_003608</name>
</gene>